<reference evidence="6 7" key="1">
    <citation type="submission" date="2016-10" db="EMBL/GenBank/DDBJ databases">
        <authorList>
            <person name="de Groot N.N."/>
        </authorList>
    </citation>
    <scope>NUCLEOTIDE SEQUENCE [LARGE SCALE GENOMIC DNA]</scope>
    <source>
        <strain evidence="6 7">CGMCC 1.3430</strain>
    </source>
</reference>
<evidence type="ECO:0000256" key="4">
    <source>
        <dbReference type="ARBA" id="ARBA00023004"/>
    </source>
</evidence>
<keyword evidence="3" id="KW-0479">Metal-binding</keyword>
<comment type="cofactor">
    <cofactor evidence="1">
        <name>[4Fe-4S] cluster</name>
        <dbReference type="ChEBI" id="CHEBI:49883"/>
    </cofactor>
</comment>
<accession>A0A1H3ZKP3</accession>
<dbReference type="InterPro" id="IPR013785">
    <property type="entry name" value="Aldolase_TIM"/>
</dbReference>
<dbReference type="InterPro" id="IPR007197">
    <property type="entry name" value="rSAM"/>
</dbReference>
<keyword evidence="4" id="KW-0408">Iron</keyword>
<evidence type="ECO:0000256" key="2">
    <source>
        <dbReference type="ARBA" id="ARBA00022691"/>
    </source>
</evidence>
<dbReference type="SFLD" id="SFLDS00029">
    <property type="entry name" value="Radical_SAM"/>
    <property type="match status" value="1"/>
</dbReference>
<dbReference type="Pfam" id="PF13353">
    <property type="entry name" value="Fer4_12"/>
    <property type="match status" value="1"/>
</dbReference>
<dbReference type="GO" id="GO:0003824">
    <property type="term" value="F:catalytic activity"/>
    <property type="evidence" value="ECO:0007669"/>
    <property type="project" value="InterPro"/>
</dbReference>
<evidence type="ECO:0000256" key="5">
    <source>
        <dbReference type="ARBA" id="ARBA00023014"/>
    </source>
</evidence>
<dbReference type="SUPFAM" id="SSF102114">
    <property type="entry name" value="Radical SAM enzymes"/>
    <property type="match status" value="1"/>
</dbReference>
<dbReference type="NCBIfam" id="TIGR02826">
    <property type="entry name" value="RNR_activ_nrdG3"/>
    <property type="match status" value="1"/>
</dbReference>
<evidence type="ECO:0000313" key="7">
    <source>
        <dbReference type="Proteomes" id="UP000198773"/>
    </source>
</evidence>
<organism evidence="6 7">
    <name type="scientific">Alkalimonas amylolytica</name>
    <dbReference type="NCBI Taxonomy" id="152573"/>
    <lineage>
        <taxon>Bacteria</taxon>
        <taxon>Pseudomonadati</taxon>
        <taxon>Pseudomonadota</taxon>
        <taxon>Gammaproteobacteria</taxon>
        <taxon>Alkalimonas</taxon>
    </lineage>
</organism>
<evidence type="ECO:0000256" key="1">
    <source>
        <dbReference type="ARBA" id="ARBA00001966"/>
    </source>
</evidence>
<evidence type="ECO:0000256" key="3">
    <source>
        <dbReference type="ARBA" id="ARBA00022723"/>
    </source>
</evidence>
<keyword evidence="7" id="KW-1185">Reference proteome</keyword>
<dbReference type="GO" id="GO:0051536">
    <property type="term" value="F:iron-sulfur cluster binding"/>
    <property type="evidence" value="ECO:0007669"/>
    <property type="project" value="UniProtKB-KW"/>
</dbReference>
<dbReference type="Proteomes" id="UP000198773">
    <property type="component" value="Unassembled WGS sequence"/>
</dbReference>
<protein>
    <submittedName>
        <fullName evidence="6">Anaerobic ribonucleoside-triphosphate reductase activating protein</fullName>
    </submittedName>
</protein>
<sequence>MLRFRIEQVVWQEVPGEVSLAYTITGCPLGCKGCHSTETWDASRGTLLTDDYFEQRLNQYQGLISCVLFLGGEWHSTELERKLKLARRHGLHTCLYTGLEDIEPKLKAELTYLKTGRWLPERGGLDSPTTNQRLVDLRTGQSLNHRFIR</sequence>
<dbReference type="RefSeq" id="WP_091340310.1">
    <property type="nucleotide sequence ID" value="NZ_FNRM01000002.1"/>
</dbReference>
<proteinExistence type="predicted"/>
<dbReference type="AlphaFoldDB" id="A0A1H3ZKP3"/>
<dbReference type="EMBL" id="FNRM01000002">
    <property type="protein sequence ID" value="SEA24366.1"/>
    <property type="molecule type" value="Genomic_DNA"/>
</dbReference>
<dbReference type="InterPro" id="IPR058240">
    <property type="entry name" value="rSAM_sf"/>
</dbReference>
<gene>
    <name evidence="6" type="ORF">SAMN04488051_102236</name>
</gene>
<evidence type="ECO:0000313" key="6">
    <source>
        <dbReference type="EMBL" id="SEA24366.1"/>
    </source>
</evidence>
<dbReference type="STRING" id="152573.SAMN04488051_102236"/>
<dbReference type="Gene3D" id="3.20.20.70">
    <property type="entry name" value="Aldolase class I"/>
    <property type="match status" value="1"/>
</dbReference>
<dbReference type="OrthoDB" id="9782387at2"/>
<name>A0A1H3ZKP3_ALKAM</name>
<dbReference type="InterPro" id="IPR014191">
    <property type="entry name" value="Anaer_RNR_activator"/>
</dbReference>
<dbReference type="GO" id="GO:0046872">
    <property type="term" value="F:metal ion binding"/>
    <property type="evidence" value="ECO:0007669"/>
    <property type="project" value="UniProtKB-KW"/>
</dbReference>
<keyword evidence="2" id="KW-0949">S-adenosyl-L-methionine</keyword>
<keyword evidence="5" id="KW-0411">Iron-sulfur</keyword>